<accession>A0A4R3YFH6</accession>
<comment type="similarity">
    <text evidence="2 6">Belongs to the RdgC family.</text>
</comment>
<dbReference type="PANTHER" id="PTHR38103:SF1">
    <property type="entry name" value="RECOMBINATION-ASSOCIATED PROTEIN RDGC"/>
    <property type="match status" value="1"/>
</dbReference>
<dbReference type="GO" id="GO:0000018">
    <property type="term" value="P:regulation of DNA recombination"/>
    <property type="evidence" value="ECO:0007669"/>
    <property type="project" value="TreeGrafter"/>
</dbReference>
<evidence type="ECO:0000256" key="4">
    <source>
        <dbReference type="ARBA" id="ARBA00022490"/>
    </source>
</evidence>
<dbReference type="RefSeq" id="WP_124947247.1">
    <property type="nucleotide sequence ID" value="NZ_BHVT01000073.1"/>
</dbReference>
<keyword evidence="8" id="KW-1185">Reference proteome</keyword>
<evidence type="ECO:0000313" key="8">
    <source>
        <dbReference type="Proteomes" id="UP000295367"/>
    </source>
</evidence>
<name>A0A4R3YFH6_9PROT</name>
<dbReference type="PANTHER" id="PTHR38103">
    <property type="entry name" value="RECOMBINATION-ASSOCIATED PROTEIN RDGC"/>
    <property type="match status" value="1"/>
</dbReference>
<dbReference type="Pfam" id="PF04381">
    <property type="entry name" value="RdgC"/>
    <property type="match status" value="1"/>
</dbReference>
<comment type="caution">
    <text evidence="7">The sequence shown here is derived from an EMBL/GenBank/DDBJ whole genome shotgun (WGS) entry which is preliminary data.</text>
</comment>
<dbReference type="AlphaFoldDB" id="A0A4R3YFH6"/>
<dbReference type="InterPro" id="IPR007476">
    <property type="entry name" value="RdgC"/>
</dbReference>
<organism evidence="7 8">
    <name type="scientific">Sulfurirhabdus autotrophica</name>
    <dbReference type="NCBI Taxonomy" id="1706046"/>
    <lineage>
        <taxon>Bacteria</taxon>
        <taxon>Pseudomonadati</taxon>
        <taxon>Pseudomonadota</taxon>
        <taxon>Betaproteobacteria</taxon>
        <taxon>Nitrosomonadales</taxon>
        <taxon>Sulfuricellaceae</taxon>
        <taxon>Sulfurirhabdus</taxon>
    </lineage>
</organism>
<dbReference type="GO" id="GO:0005737">
    <property type="term" value="C:cytoplasm"/>
    <property type="evidence" value="ECO:0007669"/>
    <property type="project" value="UniProtKB-UniRule"/>
</dbReference>
<dbReference type="OrthoDB" id="5290530at2"/>
<dbReference type="GO" id="GO:0043590">
    <property type="term" value="C:bacterial nucleoid"/>
    <property type="evidence" value="ECO:0007669"/>
    <property type="project" value="TreeGrafter"/>
</dbReference>
<comment type="subcellular location">
    <subcellularLocation>
        <location evidence="1 6">Cytoplasm</location>
        <location evidence="1 6">Nucleoid</location>
    </subcellularLocation>
</comment>
<evidence type="ECO:0000256" key="3">
    <source>
        <dbReference type="ARBA" id="ARBA00022296"/>
    </source>
</evidence>
<dbReference type="GO" id="GO:0006310">
    <property type="term" value="P:DNA recombination"/>
    <property type="evidence" value="ECO:0007669"/>
    <property type="project" value="UniProtKB-UniRule"/>
</dbReference>
<evidence type="ECO:0000313" key="7">
    <source>
        <dbReference type="EMBL" id="TCV90870.1"/>
    </source>
</evidence>
<evidence type="ECO:0000256" key="6">
    <source>
        <dbReference type="HAMAP-Rule" id="MF_00194"/>
    </source>
</evidence>
<sequence length="300" mass="33967">MWFKNLQTYRLPAGWEITANQMETQLARHVFQRCGSMDMQSRGWISPRKDENLVFSQNQQFLIAMGTEQKLLPSTVVNQIANERIAEIEEQQGYKLGRKQSREIKENVTDELLPRAFSRRSTTFVWIDPVNGWLIVDAANAAKSEEVQKLLFDSLDDLPLSLLKTQQSPTSAMTTWLATGEAPAGFTIDRDCVLQAPNEEKATVRYSRHPLDVEEIRAHLAEGKTATRLALTWNDRISFALNEQLQVKQLSFLDIIKEEAESQAETAEEQFAADFALMTGELSPLLHDLVSALGGEQEKI</sequence>
<dbReference type="HAMAP" id="MF_00194">
    <property type="entry name" value="RdgC"/>
    <property type="match status" value="1"/>
</dbReference>
<evidence type="ECO:0000256" key="2">
    <source>
        <dbReference type="ARBA" id="ARBA00008657"/>
    </source>
</evidence>
<dbReference type="Proteomes" id="UP000295367">
    <property type="component" value="Unassembled WGS sequence"/>
</dbReference>
<gene>
    <name evidence="6" type="primary">rdgC</name>
    <name evidence="7" type="ORF">EDC63_101848</name>
</gene>
<evidence type="ECO:0000256" key="5">
    <source>
        <dbReference type="ARBA" id="ARBA00023172"/>
    </source>
</evidence>
<dbReference type="NCBIfam" id="NF001464">
    <property type="entry name" value="PRK00321.1-5"/>
    <property type="match status" value="1"/>
</dbReference>
<dbReference type="EMBL" id="SMCO01000001">
    <property type="protein sequence ID" value="TCV90870.1"/>
    <property type="molecule type" value="Genomic_DNA"/>
</dbReference>
<evidence type="ECO:0000256" key="1">
    <source>
        <dbReference type="ARBA" id="ARBA00004453"/>
    </source>
</evidence>
<protein>
    <recommendedName>
        <fullName evidence="3 6">Recombination-associated protein RdgC</fullName>
    </recommendedName>
</protein>
<comment type="function">
    <text evidence="6">May be involved in recombination.</text>
</comment>
<reference evidence="7 8" key="1">
    <citation type="submission" date="2019-03" db="EMBL/GenBank/DDBJ databases">
        <title>Genomic Encyclopedia of Type Strains, Phase IV (KMG-IV): sequencing the most valuable type-strain genomes for metagenomic binning, comparative biology and taxonomic classification.</title>
        <authorList>
            <person name="Goeker M."/>
        </authorList>
    </citation>
    <scope>NUCLEOTIDE SEQUENCE [LARGE SCALE GENOMIC DNA]</scope>
    <source>
        <strain evidence="7 8">DSM 100309</strain>
    </source>
</reference>
<keyword evidence="5 6" id="KW-0233">DNA recombination</keyword>
<dbReference type="NCBIfam" id="NF001463">
    <property type="entry name" value="PRK00321.1-4"/>
    <property type="match status" value="1"/>
</dbReference>
<keyword evidence="4 6" id="KW-0963">Cytoplasm</keyword>
<dbReference type="GO" id="GO:0003690">
    <property type="term" value="F:double-stranded DNA binding"/>
    <property type="evidence" value="ECO:0007669"/>
    <property type="project" value="TreeGrafter"/>
</dbReference>
<proteinExistence type="inferred from homology"/>